<keyword evidence="1" id="KW-0472">Membrane</keyword>
<feature type="transmembrane region" description="Helical" evidence="1">
    <location>
        <begin position="30"/>
        <end position="50"/>
    </location>
</feature>
<dbReference type="RefSeq" id="WP_073072889.1">
    <property type="nucleotide sequence ID" value="NZ_FQXN01000003.1"/>
</dbReference>
<gene>
    <name evidence="2" type="ORF">SAMN02745199_1006</name>
</gene>
<accession>A0A1M5SQ32</accession>
<dbReference type="Proteomes" id="UP000242592">
    <property type="component" value="Unassembled WGS sequence"/>
</dbReference>
<keyword evidence="1" id="KW-0812">Transmembrane</keyword>
<keyword evidence="1" id="KW-1133">Transmembrane helix</keyword>
<proteinExistence type="predicted"/>
<name>A0A1M5SQ32_9BACT</name>
<dbReference type="EMBL" id="FQXN01000003">
    <property type="protein sequence ID" value="SHH40595.1"/>
    <property type="molecule type" value="Genomic_DNA"/>
</dbReference>
<evidence type="ECO:0000313" key="2">
    <source>
        <dbReference type="EMBL" id="SHH40595.1"/>
    </source>
</evidence>
<evidence type="ECO:0000256" key="1">
    <source>
        <dbReference type="SAM" id="Phobius"/>
    </source>
</evidence>
<protein>
    <submittedName>
        <fullName evidence="2">Multicomponent Na+:H+ antiporter subunit E</fullName>
    </submittedName>
</protein>
<reference evidence="3" key="1">
    <citation type="submission" date="2016-11" db="EMBL/GenBank/DDBJ databases">
        <authorList>
            <person name="Varghese N."/>
            <person name="Submissions S."/>
        </authorList>
    </citation>
    <scope>NUCLEOTIDE SEQUENCE [LARGE SCALE GENOMIC DNA]</scope>
    <source>
        <strain evidence="3">DSM 15807</strain>
    </source>
</reference>
<dbReference type="AlphaFoldDB" id="A0A1M5SQ32"/>
<evidence type="ECO:0000313" key="3">
    <source>
        <dbReference type="Proteomes" id="UP000242592"/>
    </source>
</evidence>
<sequence length="116" mass="13591">MINEIINLLLGSLFLSTLLGYDKFLLSLLISFLTWIVIFPGKYNFLLLILEILKNIPKVIIEAVAILFLKNEKISMEKYKDDFEMLRKIIVITLTPKTIVFEHDEDYIYIHKIDKG</sequence>
<dbReference type="STRING" id="1123380.SAMN02745199_1006"/>
<keyword evidence="3" id="KW-1185">Reference proteome</keyword>
<organism evidence="2 3">
    <name type="scientific">Thermosipho atlanticus DSM 15807</name>
    <dbReference type="NCBI Taxonomy" id="1123380"/>
    <lineage>
        <taxon>Bacteria</taxon>
        <taxon>Thermotogati</taxon>
        <taxon>Thermotogota</taxon>
        <taxon>Thermotogae</taxon>
        <taxon>Thermotogales</taxon>
        <taxon>Fervidobacteriaceae</taxon>
        <taxon>Thermosipho</taxon>
    </lineage>
</organism>